<keyword evidence="3" id="KW-0732">Signal</keyword>
<keyword evidence="1" id="KW-0945">Host-virus interaction</keyword>
<feature type="compositionally biased region" description="Pro residues" evidence="2">
    <location>
        <begin position="423"/>
        <end position="433"/>
    </location>
</feature>
<dbReference type="PANTHER" id="PTHR13037:SF24">
    <property type="entry name" value="POLYCOMB PROTEIN PCL-RELATED"/>
    <property type="match status" value="1"/>
</dbReference>
<feature type="region of interest" description="Disordered" evidence="2">
    <location>
        <begin position="579"/>
        <end position="638"/>
    </location>
</feature>
<dbReference type="EMBL" id="CP124616">
    <property type="protein sequence ID" value="WGW04747.1"/>
    <property type="molecule type" value="Genomic_DNA"/>
</dbReference>
<feature type="compositionally biased region" description="Pro residues" evidence="2">
    <location>
        <begin position="602"/>
        <end position="624"/>
    </location>
</feature>
<dbReference type="RefSeq" id="WP_282301383.1">
    <property type="nucleotide sequence ID" value="NZ_CP124616.1"/>
</dbReference>
<name>A0ABY8QJD4_9RHOB</name>
<reference evidence="4 5" key="1">
    <citation type="submission" date="2023-05" db="EMBL/GenBank/DDBJ databases">
        <title>YMD87, complete Genome.</title>
        <authorList>
            <person name="Zhang J."/>
            <person name="Xu X."/>
        </authorList>
    </citation>
    <scope>NUCLEOTIDE SEQUENCE [LARGE SCALE GENOMIC DNA]</scope>
    <source>
        <strain evidence="4 5">YMD87</strain>
    </source>
</reference>
<accession>A0ABY8QJD4</accession>
<feature type="compositionally biased region" description="Low complexity" evidence="2">
    <location>
        <begin position="586"/>
        <end position="601"/>
    </location>
</feature>
<feature type="region of interest" description="Disordered" evidence="2">
    <location>
        <begin position="82"/>
        <end position="112"/>
    </location>
</feature>
<proteinExistence type="predicted"/>
<evidence type="ECO:0000256" key="1">
    <source>
        <dbReference type="ARBA" id="ARBA00022581"/>
    </source>
</evidence>
<evidence type="ECO:0000256" key="3">
    <source>
        <dbReference type="SAM" id="SignalP"/>
    </source>
</evidence>
<feature type="signal peptide" evidence="3">
    <location>
        <begin position="1"/>
        <end position="21"/>
    </location>
</feature>
<feature type="region of interest" description="Disordered" evidence="2">
    <location>
        <begin position="396"/>
        <end position="437"/>
    </location>
</feature>
<feature type="compositionally biased region" description="Low complexity" evidence="2">
    <location>
        <begin position="410"/>
        <end position="422"/>
    </location>
</feature>
<evidence type="ECO:0000256" key="2">
    <source>
        <dbReference type="SAM" id="MobiDB-lite"/>
    </source>
</evidence>
<dbReference type="PANTHER" id="PTHR13037">
    <property type="entry name" value="FORMIN"/>
    <property type="match status" value="1"/>
</dbReference>
<dbReference type="Proteomes" id="UP001241605">
    <property type="component" value="Chromosome"/>
</dbReference>
<keyword evidence="5" id="KW-1185">Reference proteome</keyword>
<sequence>MKTLFAGAGLCALMLCLPAQAETLADLGRATLAPAQERPLDDLLGPLDAAALPPLSVPGISLDPGAPPEAADWGDFDLDLAQSSATPVDSPPAPAPAANANDSGITPADPPADWIWFDMQDSRIALPPGWKTMEEKDGARAVFVGDASVPRGQLISVALDDVSGTTIDGLLDDLEDEGGSLQARGDITLGDEVLDWADVTMDMGGIPAQMRVYMTRSLLGEDAEPINMAFGAVGGADPVDPAIRDTVLASLRLGKVHQAEPAAPPTMATGTGAEQVKTLFGTLVTVTLPAGWSGIATHESGDYSAPGGALRVRFLYGDPATKELAGLAPGASAIPTWQGNAPAQEYGLNGTELTVWDNCPEPGMPLVMLLSGPAGFQNGLEYREILTRLQITMPKAAAPCGAPPPQTSEPQQQAAAPGAPVATPQPPAPPAPDPAAAAWGEDVFETDASGYTLYRNARHGVSISYPGTYFQADPPPANGDGRSFRSVDGQASFYVFAQYDALDLGLDGMRAEDRASLAPLYYDQPEQGAYQMAGARDGKTVIRRVIRDLDGLTRTFEISYPPERESEFSAVVAHMAGSFGPPPDLTPQTMAVPQPPQTAAVPQPPAQAPRPITQPPAATPPRPASPGVGMTDAPVGALYTPQRGSAERSAIMDAARVPIVPAIGQHVIFVVDVLNSDGHWAYLQATPVNADGTPLNWLRTNYASDWAADAMSDVVMVLLRRDGAGWQAIDWIVGPTDVAWLEWVPRYMLPVRLFQP</sequence>
<feature type="chain" id="PRO_5045780268" evidence="3">
    <location>
        <begin position="22"/>
        <end position="756"/>
    </location>
</feature>
<evidence type="ECO:0000313" key="4">
    <source>
        <dbReference type="EMBL" id="WGW04747.1"/>
    </source>
</evidence>
<evidence type="ECO:0000313" key="5">
    <source>
        <dbReference type="Proteomes" id="UP001241605"/>
    </source>
</evidence>
<gene>
    <name evidence="4" type="ORF">QF118_04130</name>
</gene>
<organism evidence="4 5">
    <name type="scientific">Tropicibacter oceani</name>
    <dbReference type="NCBI Taxonomy" id="3058420"/>
    <lineage>
        <taxon>Bacteria</taxon>
        <taxon>Pseudomonadati</taxon>
        <taxon>Pseudomonadota</taxon>
        <taxon>Alphaproteobacteria</taxon>
        <taxon>Rhodobacterales</taxon>
        <taxon>Roseobacteraceae</taxon>
        <taxon>Tropicibacter</taxon>
    </lineage>
</organism>
<protein>
    <submittedName>
        <fullName evidence="4">Uncharacterized protein</fullName>
    </submittedName>
</protein>